<feature type="domain" description="Lipocalin/cytosolic fatty-acid binding" evidence="3">
    <location>
        <begin position="36"/>
        <end position="178"/>
    </location>
</feature>
<dbReference type="InterPro" id="IPR000566">
    <property type="entry name" value="Lipocln_cytosolic_FA-bd_dom"/>
</dbReference>
<dbReference type="GO" id="GO:0009279">
    <property type="term" value="C:cell outer membrane"/>
    <property type="evidence" value="ECO:0007669"/>
    <property type="project" value="UniProtKB-SubCell"/>
</dbReference>
<evidence type="ECO:0000256" key="1">
    <source>
        <dbReference type="ARBA" id="ARBA00006889"/>
    </source>
</evidence>
<organism evidence="4 5">
    <name type="scientific">Acidiphilium cryptum (strain JF-5)</name>
    <dbReference type="NCBI Taxonomy" id="349163"/>
    <lineage>
        <taxon>Bacteria</taxon>
        <taxon>Pseudomonadati</taxon>
        <taxon>Pseudomonadota</taxon>
        <taxon>Alphaproteobacteria</taxon>
        <taxon>Acetobacterales</taxon>
        <taxon>Acidocellaceae</taxon>
        <taxon>Acidiphilium</taxon>
    </lineage>
</organism>
<dbReference type="InterPro" id="IPR022271">
    <property type="entry name" value="Lipocalin_ApoD"/>
</dbReference>
<protein>
    <recommendedName>
        <fullName evidence="2">Outer membrane lipoprotein Blc</fullName>
    </recommendedName>
</protein>
<dbReference type="eggNOG" id="COG3040">
    <property type="taxonomic scope" value="Bacteria"/>
</dbReference>
<keyword evidence="2" id="KW-0446">Lipid-binding</keyword>
<comment type="function">
    <text evidence="2">Involved in the storage or transport of lipids necessary for membrane maintenance under stressful conditions. Displays a binding preference for lysophospholipids.</text>
</comment>
<dbReference type="Gene3D" id="2.40.128.20">
    <property type="match status" value="1"/>
</dbReference>
<reference evidence="4 5" key="1">
    <citation type="submission" date="2007-05" db="EMBL/GenBank/DDBJ databases">
        <title>Complete sequence of chromosome of Acidiphilium cryptum JF-5.</title>
        <authorList>
            <consortium name="US DOE Joint Genome Institute"/>
            <person name="Copeland A."/>
            <person name="Lucas S."/>
            <person name="Lapidus A."/>
            <person name="Barry K."/>
            <person name="Detter J.C."/>
            <person name="Glavina del Rio T."/>
            <person name="Hammon N."/>
            <person name="Israni S."/>
            <person name="Dalin E."/>
            <person name="Tice H."/>
            <person name="Pitluck S."/>
            <person name="Sims D."/>
            <person name="Brettin T."/>
            <person name="Bruce D."/>
            <person name="Han C."/>
            <person name="Schmutz J."/>
            <person name="Larimer F."/>
            <person name="Land M."/>
            <person name="Hauser L."/>
            <person name="Kyrpides N."/>
            <person name="Kim E."/>
            <person name="Magnuson T."/>
            <person name="Richardson P."/>
        </authorList>
    </citation>
    <scope>NUCLEOTIDE SEQUENCE [LARGE SCALE GENOMIC DNA]</scope>
    <source>
        <strain evidence="4 5">JF-5</strain>
    </source>
</reference>
<name>A5FUJ9_ACICJ</name>
<comment type="subcellular location">
    <subcellularLocation>
        <location evidence="2">Cell outer membrane</location>
    </subcellularLocation>
</comment>
<dbReference type="PANTHER" id="PTHR10612:SF34">
    <property type="entry name" value="APOLIPOPROTEIN D"/>
    <property type="match status" value="1"/>
</dbReference>
<comment type="subunit">
    <text evidence="2">Homodimer.</text>
</comment>
<proteinExistence type="inferred from homology"/>
<dbReference type="STRING" id="349163.Acry_0052"/>
<evidence type="ECO:0000313" key="5">
    <source>
        <dbReference type="Proteomes" id="UP000000245"/>
    </source>
</evidence>
<dbReference type="GO" id="GO:0008289">
    <property type="term" value="F:lipid binding"/>
    <property type="evidence" value="ECO:0007669"/>
    <property type="project" value="UniProtKB-UniRule"/>
</dbReference>
<keyword evidence="2" id="KW-0449">Lipoprotein</keyword>
<dbReference type="PANTHER" id="PTHR10612">
    <property type="entry name" value="APOLIPOPROTEIN D"/>
    <property type="match status" value="1"/>
</dbReference>
<comment type="similarity">
    <text evidence="1 2">Belongs to the calycin superfamily. Lipocalin family.</text>
</comment>
<dbReference type="AlphaFoldDB" id="A5FUJ9"/>
<keyword evidence="5" id="KW-1185">Reference proteome</keyword>
<dbReference type="PIRSF" id="PIRSF036893">
    <property type="entry name" value="Lipocalin_ApoD"/>
    <property type="match status" value="1"/>
</dbReference>
<dbReference type="KEGG" id="acr:Acry_0052"/>
<dbReference type="Pfam" id="PF08212">
    <property type="entry name" value="Lipocalin_2"/>
    <property type="match status" value="1"/>
</dbReference>
<dbReference type="InterPro" id="IPR012674">
    <property type="entry name" value="Calycin"/>
</dbReference>
<keyword evidence="2" id="KW-0472">Membrane</keyword>
<evidence type="ECO:0000256" key="2">
    <source>
        <dbReference type="PIRNR" id="PIRNR036893"/>
    </source>
</evidence>
<evidence type="ECO:0000313" key="4">
    <source>
        <dbReference type="EMBL" id="ABQ29281.1"/>
    </source>
</evidence>
<dbReference type="HOGENOM" id="CLU_068449_0_0_5"/>
<dbReference type="RefSeq" id="WP_007422732.1">
    <property type="nucleotide sequence ID" value="NC_009484.1"/>
</dbReference>
<evidence type="ECO:0000259" key="3">
    <source>
        <dbReference type="Pfam" id="PF08212"/>
    </source>
</evidence>
<gene>
    <name evidence="4" type="ordered locus">Acry_0052</name>
</gene>
<accession>A5FUJ9</accession>
<keyword evidence="2" id="KW-0998">Cell outer membrane</keyword>
<dbReference type="InterPro" id="IPR047202">
    <property type="entry name" value="Lipocalin_Blc-like_dom"/>
</dbReference>
<dbReference type="EMBL" id="CP000697">
    <property type="protein sequence ID" value="ABQ29281.1"/>
    <property type="molecule type" value="Genomic_DNA"/>
</dbReference>
<sequence length="191" mass="21891">MTLARRSLLAAAPALLAGCTFDTSPYPQPPLRHARVDLDRFMGRWYIIGHIPYFAEAGYVGSYAVYTRRPDGAIDDQYNGYPKSFAAKRFQFTSVDQVEPGTDNAVWRVTLLNGLVGVPYVIMHVEPDYSVFLGGFPNRSLGWIFAREKRMDEATYRAMLDRFYRQGYDARQFRRVAQFPDQIGRPGFERV</sequence>
<dbReference type="Proteomes" id="UP000000245">
    <property type="component" value="Chromosome"/>
</dbReference>
<dbReference type="CDD" id="cd19438">
    <property type="entry name" value="lipocalin_Blc-like"/>
    <property type="match status" value="1"/>
</dbReference>
<dbReference type="SUPFAM" id="SSF50814">
    <property type="entry name" value="Lipocalins"/>
    <property type="match status" value="1"/>
</dbReference>
<dbReference type="GO" id="GO:0006950">
    <property type="term" value="P:response to stress"/>
    <property type="evidence" value="ECO:0007669"/>
    <property type="project" value="UniProtKB-ARBA"/>
</dbReference>
<dbReference type="PROSITE" id="PS51257">
    <property type="entry name" value="PROKAR_LIPOPROTEIN"/>
    <property type="match status" value="1"/>
</dbReference>